<dbReference type="RefSeq" id="WP_122114389.1">
    <property type="nucleotide sequence ID" value="NZ_QOKZ01000015.1"/>
</dbReference>
<reference evidence="3 4" key="1">
    <citation type="submission" date="2018-07" db="EMBL/GenBank/DDBJ databases">
        <authorList>
            <person name="Zhang Y."/>
            <person name="Wang L."/>
            <person name="Ma S."/>
        </authorList>
    </citation>
    <scope>NUCLEOTIDE SEQUENCE [LARGE SCALE GENOMIC DNA]</scope>
    <source>
        <strain evidence="3 4">4-2</strain>
    </source>
</reference>
<dbReference type="EMBL" id="QOKZ01000015">
    <property type="protein sequence ID" value="RMC30807.1"/>
    <property type="molecule type" value="Genomic_DNA"/>
</dbReference>
<comment type="caution">
    <text evidence="3">The sequence shown here is derived from an EMBL/GenBank/DDBJ whole genome shotgun (WGS) entry which is preliminary data.</text>
</comment>
<dbReference type="AlphaFoldDB" id="A0A3M0MHU6"/>
<dbReference type="InterPro" id="IPR036291">
    <property type="entry name" value="NAD(P)-bd_dom_sf"/>
</dbReference>
<dbReference type="Gene3D" id="3.40.50.720">
    <property type="entry name" value="NAD(P)-binding Rossmann-like Domain"/>
    <property type="match status" value="1"/>
</dbReference>
<feature type="domain" description="ChsH2 rubredoxin-like zinc ribbon" evidence="2">
    <location>
        <begin position="38"/>
        <end position="70"/>
    </location>
</feature>
<accession>A0A3M0MHU6</accession>
<dbReference type="Proteomes" id="UP000273516">
    <property type="component" value="Unassembled WGS sequence"/>
</dbReference>
<feature type="region of interest" description="Disordered" evidence="1">
    <location>
        <begin position="1"/>
        <end position="27"/>
    </location>
</feature>
<dbReference type="SUPFAM" id="SSF51735">
    <property type="entry name" value="NAD(P)-binding Rossmann-fold domains"/>
    <property type="match status" value="1"/>
</dbReference>
<dbReference type="InterPro" id="IPR012340">
    <property type="entry name" value="NA-bd_OB-fold"/>
</dbReference>
<dbReference type="SUPFAM" id="SSF50249">
    <property type="entry name" value="Nucleic acid-binding proteins"/>
    <property type="match status" value="1"/>
</dbReference>
<dbReference type="Pfam" id="PF12172">
    <property type="entry name" value="zf-ChsH2"/>
    <property type="match status" value="1"/>
</dbReference>
<dbReference type="InterPro" id="IPR022002">
    <property type="entry name" value="ChsH2_Znr"/>
</dbReference>
<proteinExistence type="predicted"/>
<protein>
    <submittedName>
        <fullName evidence="3">SDR family NAD(P)-dependent oxidoreductase</fullName>
    </submittedName>
</protein>
<dbReference type="Pfam" id="PF00106">
    <property type="entry name" value="adh_short"/>
    <property type="match status" value="1"/>
</dbReference>
<organism evidence="3 4">
    <name type="scientific">Paracoccus alkanivorans</name>
    <dbReference type="NCBI Taxonomy" id="2116655"/>
    <lineage>
        <taxon>Bacteria</taxon>
        <taxon>Pseudomonadati</taxon>
        <taxon>Pseudomonadota</taxon>
        <taxon>Alphaproteobacteria</taxon>
        <taxon>Rhodobacterales</taxon>
        <taxon>Paracoccaceae</taxon>
        <taxon>Paracoccus</taxon>
    </lineage>
</organism>
<dbReference type="PANTHER" id="PTHR34075">
    <property type="entry name" value="BLR3430 PROTEIN"/>
    <property type="match status" value="1"/>
</dbReference>
<dbReference type="OrthoDB" id="7323764at2"/>
<evidence type="ECO:0000313" key="4">
    <source>
        <dbReference type="Proteomes" id="UP000273516"/>
    </source>
</evidence>
<feature type="compositionally biased region" description="Pro residues" evidence="1">
    <location>
        <begin position="1"/>
        <end position="11"/>
    </location>
</feature>
<name>A0A3M0MHU6_9RHOB</name>
<gene>
    <name evidence="3" type="ORF">C9E81_21365</name>
</gene>
<dbReference type="InterPro" id="IPR002347">
    <property type="entry name" value="SDR_fam"/>
</dbReference>
<keyword evidence="4" id="KW-1185">Reference proteome</keyword>
<evidence type="ECO:0000313" key="3">
    <source>
        <dbReference type="EMBL" id="RMC30807.1"/>
    </source>
</evidence>
<evidence type="ECO:0000256" key="1">
    <source>
        <dbReference type="SAM" id="MobiDB-lite"/>
    </source>
</evidence>
<dbReference type="InterPro" id="IPR052513">
    <property type="entry name" value="Thioester_dehydratase-like"/>
</dbReference>
<dbReference type="PANTHER" id="PTHR34075:SF5">
    <property type="entry name" value="BLR3430 PROTEIN"/>
    <property type="match status" value="1"/>
</dbReference>
<sequence>MTEPLQPPPKKNPLKRTRVPVSPPGTRSRAATALAVMAAEGRFALQHCADCGRIQYPPRDLCRACLSGALQWRDTDPMGQLVAETAIRATPDTHFRDRLPIRIGTVLLDAGPSLICRLHGDVSGDDRVRVINRIDAAGQAILLALPLKEVPHMQDDPALRALSCDPRHRRVLITDARAPEAPALARALLKAGASRVFLGLPEAWKPFPARSELEDIGNCSIMPLDVTDIDSVRELAAGIGGKTDILINNARFIRPGGALARPDTIFARQELDTGCLGLMRLAQTFGRAMAARGEDGVNNATAWVNILPIGALVPQPGFGLSSATGAAALAISHGMRADMRGSGVRVMNLYTGPMDDEWHQELPPPKVTPSALARAIVSALIAGQEEATAGEIARDLHARWRDDPALAIREALAK</sequence>
<evidence type="ECO:0000259" key="2">
    <source>
        <dbReference type="Pfam" id="PF12172"/>
    </source>
</evidence>
<dbReference type="Gene3D" id="6.10.30.10">
    <property type="match status" value="1"/>
</dbReference>